<dbReference type="STRING" id="5539.A0A3E2HRE9"/>
<evidence type="ECO:0000313" key="4">
    <source>
        <dbReference type="Proteomes" id="UP000258309"/>
    </source>
</evidence>
<sequence length="312" mass="34687">MGARADGLSLPLADVVASQESRAQTLEVVWGKKAPCMRVDHLGSSKSVSTRLNKIDIWVPESPCSSENQQLWIVYCHGGGWRDPTVDSMSLEPAIKVFVESMKEGDVAGFASIDYRLSPHASDPKTHDDPARNVHHPSHLIDVTNALLYLEKSFQIRGKYLFAGHSAGATIAFQLHDIANQLHTPLPAGILGIAGIYKFDSLVEYHKDVPLYRLMMEAAFPPKLVNWEEVSPYSSHSPGALWERVDTLILSVSEEDEMVENEQTSYMMERAKKDRGVRGVHFLKATGNHDGIWEHGHVLAGLIKDSIILMRQ</sequence>
<dbReference type="SUPFAM" id="SSF53474">
    <property type="entry name" value="alpha/beta-Hydrolases"/>
    <property type="match status" value="1"/>
</dbReference>
<protein>
    <recommendedName>
        <fullName evidence="2">Alpha/beta hydrolase fold-3 domain-containing protein</fullName>
    </recommendedName>
</protein>
<dbReference type="InterPro" id="IPR013094">
    <property type="entry name" value="AB_hydrolase_3"/>
</dbReference>
<feature type="domain" description="Alpha/beta hydrolase fold-3" evidence="2">
    <location>
        <begin position="73"/>
        <end position="260"/>
    </location>
</feature>
<dbReference type="PANTHER" id="PTHR48081">
    <property type="entry name" value="AB HYDROLASE SUPERFAMILY PROTEIN C4A8.06C"/>
    <property type="match status" value="1"/>
</dbReference>
<dbReference type="Gene3D" id="3.40.50.1820">
    <property type="entry name" value="alpha/beta hydrolase"/>
    <property type="match status" value="1"/>
</dbReference>
<proteinExistence type="predicted"/>
<name>A0A3E2HRE9_SCYLI</name>
<dbReference type="Proteomes" id="UP000258309">
    <property type="component" value="Unassembled WGS sequence"/>
</dbReference>
<feature type="non-terminal residue" evidence="3">
    <location>
        <position position="1"/>
    </location>
</feature>
<gene>
    <name evidence="3" type="ORF">B7463_g392</name>
</gene>
<dbReference type="InterPro" id="IPR050300">
    <property type="entry name" value="GDXG_lipolytic_enzyme"/>
</dbReference>
<feature type="non-terminal residue" evidence="3">
    <location>
        <position position="312"/>
    </location>
</feature>
<accession>A0A3E2HRE9</accession>
<organism evidence="3 4">
    <name type="scientific">Scytalidium lignicola</name>
    <name type="common">Hyphomycete</name>
    <dbReference type="NCBI Taxonomy" id="5539"/>
    <lineage>
        <taxon>Eukaryota</taxon>
        <taxon>Fungi</taxon>
        <taxon>Dikarya</taxon>
        <taxon>Ascomycota</taxon>
        <taxon>Pezizomycotina</taxon>
        <taxon>Leotiomycetes</taxon>
        <taxon>Leotiomycetes incertae sedis</taxon>
        <taxon>Scytalidium</taxon>
    </lineage>
</organism>
<dbReference type="OrthoDB" id="420264at2759"/>
<reference evidence="3 4" key="1">
    <citation type="submission" date="2018-05" db="EMBL/GenBank/DDBJ databases">
        <title>Draft genome sequence of Scytalidium lignicola DSM 105466, a ubiquitous saprotrophic fungus.</title>
        <authorList>
            <person name="Buettner E."/>
            <person name="Gebauer A.M."/>
            <person name="Hofrichter M."/>
            <person name="Liers C."/>
            <person name="Kellner H."/>
        </authorList>
    </citation>
    <scope>NUCLEOTIDE SEQUENCE [LARGE SCALE GENOMIC DNA]</scope>
    <source>
        <strain evidence="3 4">DSM 105466</strain>
    </source>
</reference>
<comment type="caution">
    <text evidence="3">The sequence shown here is derived from an EMBL/GenBank/DDBJ whole genome shotgun (WGS) entry which is preliminary data.</text>
</comment>
<dbReference type="OMA" id="RDVMCVA"/>
<dbReference type="PANTHER" id="PTHR48081:SF33">
    <property type="entry name" value="KYNURENINE FORMAMIDASE"/>
    <property type="match status" value="1"/>
</dbReference>
<keyword evidence="1" id="KW-0378">Hydrolase</keyword>
<keyword evidence="4" id="KW-1185">Reference proteome</keyword>
<dbReference type="InterPro" id="IPR029058">
    <property type="entry name" value="AB_hydrolase_fold"/>
</dbReference>
<evidence type="ECO:0000259" key="2">
    <source>
        <dbReference type="Pfam" id="PF07859"/>
    </source>
</evidence>
<dbReference type="AlphaFoldDB" id="A0A3E2HRE9"/>
<dbReference type="EMBL" id="NCSJ02000003">
    <property type="protein sequence ID" value="RFU35940.1"/>
    <property type="molecule type" value="Genomic_DNA"/>
</dbReference>
<dbReference type="Pfam" id="PF07859">
    <property type="entry name" value="Abhydrolase_3"/>
    <property type="match status" value="1"/>
</dbReference>
<evidence type="ECO:0000256" key="1">
    <source>
        <dbReference type="ARBA" id="ARBA00022801"/>
    </source>
</evidence>
<evidence type="ECO:0000313" key="3">
    <source>
        <dbReference type="EMBL" id="RFU35940.1"/>
    </source>
</evidence>
<dbReference type="GO" id="GO:0016787">
    <property type="term" value="F:hydrolase activity"/>
    <property type="evidence" value="ECO:0007669"/>
    <property type="project" value="UniProtKB-KW"/>
</dbReference>